<comment type="similarity">
    <text evidence="2">Belongs to the ELP6 family.</text>
</comment>
<dbReference type="PANTHER" id="PTHR16184:SF6">
    <property type="entry name" value="ELONGATOR COMPLEX PROTEIN 6"/>
    <property type="match status" value="1"/>
</dbReference>
<dbReference type="GO" id="GO:0033588">
    <property type="term" value="C:elongator holoenzyme complex"/>
    <property type="evidence" value="ECO:0007669"/>
    <property type="project" value="InterPro"/>
</dbReference>
<dbReference type="Gene3D" id="3.40.50.300">
    <property type="entry name" value="P-loop containing nucleotide triphosphate hydrolases"/>
    <property type="match status" value="1"/>
</dbReference>
<dbReference type="PANTHER" id="PTHR16184">
    <property type="entry name" value="ELONGATOR COMPLEX PROTEIN 6"/>
    <property type="match status" value="1"/>
</dbReference>
<dbReference type="InterPro" id="IPR002557">
    <property type="entry name" value="Chitin-bd_dom"/>
</dbReference>
<dbReference type="GO" id="GO:0002098">
    <property type="term" value="P:tRNA wobble uridine modification"/>
    <property type="evidence" value="ECO:0007669"/>
    <property type="project" value="InterPro"/>
</dbReference>
<proteinExistence type="inferred from homology"/>
<dbReference type="Proteomes" id="UP000008141">
    <property type="component" value="Unassembled WGS sequence"/>
</dbReference>
<dbReference type="STRING" id="554065.E1ZAX0"/>
<dbReference type="GO" id="GO:0008061">
    <property type="term" value="F:chitin binding"/>
    <property type="evidence" value="ECO:0007669"/>
    <property type="project" value="InterPro"/>
</dbReference>
<dbReference type="AlphaFoldDB" id="E1ZAX0"/>
<accession>E1ZAX0</accession>
<dbReference type="InterPro" id="IPR027417">
    <property type="entry name" value="P-loop_NTPase"/>
</dbReference>
<sequence>MAHLGLASHDLHGSILLRDSLDLQASFLLAQLIKTALEGGADAAAHVGPAAAPAARCRRRVVLLAAQQAASHYAQVLRKAGLQVPALLASGQLTVLDLLPSLGSGLPPLHALHRQLAAAVASGGGGGDGGGGHACLVADDLSSRQDWDTFLHACIVLGQAPGCCFIGLAHGDVAAGEGWLARLEHAATLVLDVEPLEPGRPGAGSSAGRLAITRRDACQATAAAAAGHGFMTAPVARNVLRGAACGVGCPHCCNFGGPGTSSAGGRLTWPASAAPACGTLDLNTAGPVMGSNAPGAVIKLTIFISAQHGGRHLFRLCPGPDATKPCFTQHTLQRVDGSGPYVWTPLQGGPVPEAEYSQGVRSGVSGELYTWRFRLPEGVACERCVLQWWWTTANSCRVPGAPGYVGGDPGMSMCNTPGPFPEEFYNCADIRIAPGGSDAGDAPWRPWPQFPLPVALQQELARGRTGSTAEPTTAELLQMQQQAGQQQQQPQQQQQQQQAGGMGPRPRVGPILGPPDGLPADVLAALAALRGTVDEPWATHLCRGYGNGVSASGRYFSVQRDCSLFLTCGPSEGWILACPQGLLWDDTQKSCNFPALTECGSRPPLPAPLRERELCYVPGADIRKPQGIALSIVAF</sequence>
<evidence type="ECO:0000313" key="6">
    <source>
        <dbReference type="Proteomes" id="UP000008141"/>
    </source>
</evidence>
<dbReference type="RefSeq" id="XP_005849230.1">
    <property type="nucleotide sequence ID" value="XM_005849168.1"/>
</dbReference>
<dbReference type="Gene3D" id="2.170.140.10">
    <property type="entry name" value="Chitin binding domain"/>
    <property type="match status" value="1"/>
</dbReference>
<dbReference type="UniPathway" id="UPA00988"/>
<evidence type="ECO:0000256" key="1">
    <source>
        <dbReference type="ARBA" id="ARBA00005043"/>
    </source>
</evidence>
<dbReference type="PROSITE" id="PS50940">
    <property type="entry name" value="CHIT_BIND_II"/>
    <property type="match status" value="1"/>
</dbReference>
<dbReference type="InterPro" id="IPR004302">
    <property type="entry name" value="Cellulose/chitin-bd_N"/>
</dbReference>
<protein>
    <recommendedName>
        <fullName evidence="4">Chitin-binding type-2 domain-containing protein</fullName>
    </recommendedName>
</protein>
<dbReference type="KEGG" id="cvr:CHLNCDRAFT_51191"/>
<feature type="domain" description="Chitin-binding type-2" evidence="4">
    <location>
        <begin position="539"/>
        <end position="601"/>
    </location>
</feature>
<gene>
    <name evidence="5" type="ORF">CHLNCDRAFT_51191</name>
</gene>
<dbReference type="OrthoDB" id="513663at2759"/>
<organism evidence="6">
    <name type="scientific">Chlorella variabilis</name>
    <name type="common">Green alga</name>
    <dbReference type="NCBI Taxonomy" id="554065"/>
    <lineage>
        <taxon>Eukaryota</taxon>
        <taxon>Viridiplantae</taxon>
        <taxon>Chlorophyta</taxon>
        <taxon>core chlorophytes</taxon>
        <taxon>Trebouxiophyceae</taxon>
        <taxon>Chlorellales</taxon>
        <taxon>Chlorellaceae</taxon>
        <taxon>Chlorella clade</taxon>
        <taxon>Chlorella</taxon>
    </lineage>
</organism>
<evidence type="ECO:0000256" key="2">
    <source>
        <dbReference type="ARBA" id="ARBA00008837"/>
    </source>
</evidence>
<feature type="region of interest" description="Disordered" evidence="3">
    <location>
        <begin position="478"/>
        <end position="516"/>
    </location>
</feature>
<dbReference type="GO" id="GO:0005576">
    <property type="term" value="C:extracellular region"/>
    <property type="evidence" value="ECO:0007669"/>
    <property type="project" value="InterPro"/>
</dbReference>
<reference evidence="5 6" key="1">
    <citation type="journal article" date="2010" name="Plant Cell">
        <title>The Chlorella variabilis NC64A genome reveals adaptation to photosymbiosis, coevolution with viruses, and cryptic sex.</title>
        <authorList>
            <person name="Blanc G."/>
            <person name="Duncan G."/>
            <person name="Agarkova I."/>
            <person name="Borodovsky M."/>
            <person name="Gurnon J."/>
            <person name="Kuo A."/>
            <person name="Lindquist E."/>
            <person name="Lucas S."/>
            <person name="Pangilinan J."/>
            <person name="Polle J."/>
            <person name="Salamov A."/>
            <person name="Terry A."/>
            <person name="Yamada T."/>
            <person name="Dunigan D.D."/>
            <person name="Grigoriev I.V."/>
            <person name="Claverie J.M."/>
            <person name="Van Etten J.L."/>
        </authorList>
    </citation>
    <scope>NUCLEOTIDE SEQUENCE [LARGE SCALE GENOMIC DNA]</scope>
    <source>
        <strain evidence="5 6">NC64A</strain>
    </source>
</reference>
<name>E1ZAX0_CHLVA</name>
<dbReference type="GeneID" id="17356374"/>
<evidence type="ECO:0000313" key="5">
    <source>
        <dbReference type="EMBL" id="EFN57128.1"/>
    </source>
</evidence>
<dbReference type="SUPFAM" id="SSF57625">
    <property type="entry name" value="Invertebrate chitin-binding proteins"/>
    <property type="match status" value="1"/>
</dbReference>
<dbReference type="EMBL" id="GL433840">
    <property type="protein sequence ID" value="EFN57128.1"/>
    <property type="molecule type" value="Genomic_DNA"/>
</dbReference>
<evidence type="ECO:0000256" key="3">
    <source>
        <dbReference type="SAM" id="MobiDB-lite"/>
    </source>
</evidence>
<feature type="compositionally biased region" description="Low complexity" evidence="3">
    <location>
        <begin position="478"/>
        <end position="499"/>
    </location>
</feature>
<keyword evidence="6" id="KW-1185">Reference proteome</keyword>
<dbReference type="Pfam" id="PF03067">
    <property type="entry name" value="LPMO_10"/>
    <property type="match status" value="1"/>
</dbReference>
<dbReference type="InterPro" id="IPR018627">
    <property type="entry name" value="ELP6"/>
</dbReference>
<dbReference type="SMART" id="SM00494">
    <property type="entry name" value="ChtBD2"/>
    <property type="match status" value="1"/>
</dbReference>
<comment type="pathway">
    <text evidence="1">tRNA modification; 5-methoxycarbonylmethyl-2-thiouridine-tRNA biosynthesis.</text>
</comment>
<dbReference type="InParanoid" id="E1ZAX0"/>
<dbReference type="Pfam" id="PF01607">
    <property type="entry name" value="CBM_14"/>
    <property type="match status" value="1"/>
</dbReference>
<dbReference type="InterPro" id="IPR036508">
    <property type="entry name" value="Chitin-bd_dom_sf"/>
</dbReference>
<evidence type="ECO:0000259" key="4">
    <source>
        <dbReference type="PROSITE" id="PS50940"/>
    </source>
</evidence>